<dbReference type="GeneID" id="98319632"/>
<dbReference type="PATRIC" id="fig|1423750.3.peg.1817"/>
<dbReference type="Gene3D" id="1.25.40.10">
    <property type="entry name" value="Tetratricopeptide repeat domain"/>
    <property type="match status" value="1"/>
</dbReference>
<gene>
    <name evidence="2" type="ORF">FC89_GL001772</name>
</gene>
<dbReference type="CDD" id="cd00093">
    <property type="entry name" value="HTH_XRE"/>
    <property type="match status" value="1"/>
</dbReference>
<keyword evidence="3" id="KW-1185">Reference proteome</keyword>
<dbReference type="AlphaFoldDB" id="A0A0R1VJC6"/>
<dbReference type="InterPro" id="IPR053163">
    <property type="entry name" value="HTH-type_regulator_Rgg"/>
</dbReference>
<reference evidence="2 3" key="1">
    <citation type="journal article" date="2015" name="Genome Announc.">
        <title>Expanding the biotechnology potential of lactobacilli through comparative genomics of 213 strains and associated genera.</title>
        <authorList>
            <person name="Sun Z."/>
            <person name="Harris H.M."/>
            <person name="McCann A."/>
            <person name="Guo C."/>
            <person name="Argimon S."/>
            <person name="Zhang W."/>
            <person name="Yang X."/>
            <person name="Jeffery I.B."/>
            <person name="Cooney J.C."/>
            <person name="Kagawa T.F."/>
            <person name="Liu W."/>
            <person name="Song Y."/>
            <person name="Salvetti E."/>
            <person name="Wrobel A."/>
            <person name="Rasinkangas P."/>
            <person name="Parkhill J."/>
            <person name="Rea M.C."/>
            <person name="O'Sullivan O."/>
            <person name="Ritari J."/>
            <person name="Douillard F.P."/>
            <person name="Paul Ross R."/>
            <person name="Yang R."/>
            <person name="Briner A.E."/>
            <person name="Felis G.E."/>
            <person name="de Vos W.M."/>
            <person name="Barrangou R."/>
            <person name="Klaenhammer T.R."/>
            <person name="Caufield P.W."/>
            <person name="Cui Y."/>
            <person name="Zhang H."/>
            <person name="O'Toole P.W."/>
        </authorList>
    </citation>
    <scope>NUCLEOTIDE SEQUENCE [LARGE SCALE GENOMIC DNA]</scope>
    <source>
        <strain evidence="2 3">DSM 18630</strain>
    </source>
</reference>
<dbReference type="NCBIfam" id="TIGR01716">
    <property type="entry name" value="RGG_Cterm"/>
    <property type="match status" value="1"/>
</dbReference>
<dbReference type="Pfam" id="PF21259">
    <property type="entry name" value="Rgg_C"/>
    <property type="match status" value="1"/>
</dbReference>
<dbReference type="InterPro" id="IPR010057">
    <property type="entry name" value="Transcription_activator_Rgg_C"/>
</dbReference>
<dbReference type="InterPro" id="IPR010982">
    <property type="entry name" value="Lambda_DNA-bd_dom_sf"/>
</dbReference>
<proteinExistence type="predicted"/>
<dbReference type="OrthoDB" id="2185502at2"/>
<dbReference type="Proteomes" id="UP000051451">
    <property type="component" value="Unassembled WGS sequence"/>
</dbReference>
<dbReference type="RefSeq" id="WP_057872353.1">
    <property type="nucleotide sequence ID" value="NZ_AZGB01000022.1"/>
</dbReference>
<evidence type="ECO:0000313" key="3">
    <source>
        <dbReference type="Proteomes" id="UP000051451"/>
    </source>
</evidence>
<feature type="domain" description="HTH cro/C1-type" evidence="1">
    <location>
        <begin position="7"/>
        <end position="60"/>
    </location>
</feature>
<dbReference type="SUPFAM" id="SSF47413">
    <property type="entry name" value="lambda repressor-like DNA-binding domains"/>
    <property type="match status" value="1"/>
</dbReference>
<dbReference type="EMBL" id="AZGB01000022">
    <property type="protein sequence ID" value="KRM05301.1"/>
    <property type="molecule type" value="Genomic_DNA"/>
</dbReference>
<evidence type="ECO:0000313" key="2">
    <source>
        <dbReference type="EMBL" id="KRM05301.1"/>
    </source>
</evidence>
<dbReference type="STRING" id="1423750.FC89_GL001772"/>
<dbReference type="InterPro" id="IPR011990">
    <property type="entry name" value="TPR-like_helical_dom_sf"/>
</dbReference>
<dbReference type="PANTHER" id="PTHR37038:SF12">
    <property type="entry name" value="TRANSCRIPTIONAL REGULATOR"/>
    <property type="match status" value="1"/>
</dbReference>
<dbReference type="GO" id="GO:0003677">
    <property type="term" value="F:DNA binding"/>
    <property type="evidence" value="ECO:0007669"/>
    <property type="project" value="InterPro"/>
</dbReference>
<protein>
    <recommendedName>
        <fullName evidence="1">HTH cro/C1-type domain-containing protein</fullName>
    </recommendedName>
</protein>
<dbReference type="PANTHER" id="PTHR37038">
    <property type="entry name" value="TRANSCRIPTIONAL REGULATOR-RELATED"/>
    <property type="match status" value="1"/>
</dbReference>
<comment type="caution">
    <text evidence="2">The sequence shown here is derived from an EMBL/GenBank/DDBJ whole genome shotgun (WGS) entry which is preliminary data.</text>
</comment>
<evidence type="ECO:0000259" key="1">
    <source>
        <dbReference type="PROSITE" id="PS50943"/>
    </source>
</evidence>
<dbReference type="PROSITE" id="PS50943">
    <property type="entry name" value="HTH_CROC1"/>
    <property type="match status" value="1"/>
</dbReference>
<sequence length="291" mass="34409">MEHGTLIRKLRKERNMSQTQLAAGICSRTTLSSFENNHSNVSSDLLFKYLERLNVTVQEYSFYLNDSVTPEKEYLSAYFYNEITKKHDEEIAERIRGFRSKYENTHDFYFCCMSIELKLFLNKKHSKDLYDVDEDKRIIKNYLNRVQQWGHFEISLFSNCLYIFNSDYIRGTFSVLLKRTKLLSSIASYQNDISIFLNNCIVLSFERQKLLDVRYYVAQLIKISESSPRKAYDRLMCEYYLGLLQELHGKKDSAKLVIAQFKLLGFEEHATELETLENRILRSAKKAVNFI</sequence>
<name>A0A0R1VJC6_9LACO</name>
<dbReference type="InterPro" id="IPR001387">
    <property type="entry name" value="Cro/C1-type_HTH"/>
</dbReference>
<organism evidence="2 3">
    <name type="scientific">Liquorilactobacillus ghanensis DSM 18630</name>
    <dbReference type="NCBI Taxonomy" id="1423750"/>
    <lineage>
        <taxon>Bacteria</taxon>
        <taxon>Bacillati</taxon>
        <taxon>Bacillota</taxon>
        <taxon>Bacilli</taxon>
        <taxon>Lactobacillales</taxon>
        <taxon>Lactobacillaceae</taxon>
        <taxon>Liquorilactobacillus</taxon>
    </lineage>
</organism>
<dbReference type="Pfam" id="PF01381">
    <property type="entry name" value="HTH_3"/>
    <property type="match status" value="1"/>
</dbReference>
<dbReference type="SMART" id="SM00530">
    <property type="entry name" value="HTH_XRE"/>
    <property type="match status" value="1"/>
</dbReference>
<accession>A0A0R1VJC6</accession>